<comment type="cofactor">
    <cofactor evidence="1">
        <name>Zn(2+)</name>
        <dbReference type="ChEBI" id="CHEBI:29105"/>
    </cofactor>
</comment>
<dbReference type="FunFam" id="3.30.1600.10:FF:000013">
    <property type="entry name" value="NAD-dependent protein deacetylase sirtuin-1"/>
    <property type="match status" value="1"/>
</dbReference>
<evidence type="ECO:0000256" key="11">
    <source>
        <dbReference type="SAM" id="MobiDB-lite"/>
    </source>
</evidence>
<feature type="compositionally biased region" description="Polar residues" evidence="11">
    <location>
        <begin position="58"/>
        <end position="69"/>
    </location>
</feature>
<dbReference type="GO" id="GO:0002039">
    <property type="term" value="F:p53 binding"/>
    <property type="evidence" value="ECO:0007669"/>
    <property type="project" value="TreeGrafter"/>
</dbReference>
<proteinExistence type="inferred from homology"/>
<dbReference type="Gene3D" id="3.40.50.1220">
    <property type="entry name" value="TPP-binding domain"/>
    <property type="match status" value="1"/>
</dbReference>
<feature type="compositionally biased region" description="Acidic residues" evidence="11">
    <location>
        <begin position="481"/>
        <end position="497"/>
    </location>
</feature>
<dbReference type="EMBL" id="JAPWDV010000003">
    <property type="protein sequence ID" value="KAJ6216180.1"/>
    <property type="molecule type" value="Genomic_DNA"/>
</dbReference>
<comment type="caution">
    <text evidence="13">The sequence shown here is derived from an EMBL/GenBank/DDBJ whole genome shotgun (WGS) entry which is preliminary data.</text>
</comment>
<dbReference type="GO" id="GO:0046872">
    <property type="term" value="F:metal ion binding"/>
    <property type="evidence" value="ECO:0007669"/>
    <property type="project" value="UniProtKB-KW"/>
</dbReference>
<evidence type="ECO:0000256" key="8">
    <source>
        <dbReference type="ARBA" id="ARBA00023027"/>
    </source>
</evidence>
<dbReference type="PANTHER" id="PTHR11085">
    <property type="entry name" value="NAD-DEPENDENT PROTEIN DEACYLASE SIRTUIN-5, MITOCHONDRIAL-RELATED"/>
    <property type="match status" value="1"/>
</dbReference>
<evidence type="ECO:0000313" key="13">
    <source>
        <dbReference type="EMBL" id="KAJ6216180.1"/>
    </source>
</evidence>
<dbReference type="GO" id="GO:0003714">
    <property type="term" value="F:transcription corepressor activity"/>
    <property type="evidence" value="ECO:0007669"/>
    <property type="project" value="TreeGrafter"/>
</dbReference>
<feature type="region of interest" description="Disordered" evidence="11">
    <location>
        <begin position="476"/>
        <end position="506"/>
    </location>
</feature>
<dbReference type="AlphaFoldDB" id="A0A9Q0LYZ4"/>
<feature type="compositionally biased region" description="Low complexity" evidence="11">
    <location>
        <begin position="434"/>
        <end position="443"/>
    </location>
</feature>
<dbReference type="Proteomes" id="UP001142055">
    <property type="component" value="Chromosome 3"/>
</dbReference>
<feature type="compositionally biased region" description="Polar residues" evidence="11">
    <location>
        <begin position="87"/>
        <end position="99"/>
    </location>
</feature>
<accession>A0A9Q0LYZ4</accession>
<dbReference type="OMA" id="ITHNTND"/>
<dbReference type="GO" id="GO:0005637">
    <property type="term" value="C:nuclear inner membrane"/>
    <property type="evidence" value="ECO:0007669"/>
    <property type="project" value="TreeGrafter"/>
</dbReference>
<dbReference type="Pfam" id="PF02146">
    <property type="entry name" value="SIR2"/>
    <property type="match status" value="1"/>
</dbReference>
<evidence type="ECO:0000256" key="3">
    <source>
        <dbReference type="ARBA" id="ARBA00006924"/>
    </source>
</evidence>
<keyword evidence="5" id="KW-0808">Transferase</keyword>
<dbReference type="CDD" id="cd01408">
    <property type="entry name" value="SIRT1"/>
    <property type="match status" value="1"/>
</dbReference>
<sequence>MIRVLQAKITHNTNDNELLTNGDSGFQELNIPDEISLENDTINDSSVSIGSDEVDHNLGNSLPQSTPSNENKEFEEDDDDDDDDNISELSFGTDMSNISGEDWKPISTHIKWIQMQMEKGTSPKEIFRQLTGESIPNDLDDIIALRFILRLLNESTTRPKLNHINTIDDVISLIEKSSKIIVLTGAGVSVSCGIPDFRSRNGIYARLSKDFPDLPDPQSMFDIHYFKRNPYPFFKFAKEIYPGQFSPSPSHKFIKYFERKGRLLRNYSQNIDTLEKAAGIERVITCHGSFATATCTNCGYKVDSNAIKSDIFAQHIPLCPKCNNDNTVDSSIMSVMKPDIVFFGEGLSAEFHDSMTIDKDECDLLIVIGSSLKVRPVALIPNSIPENIPQILINREPLNHLNFDVELLGDCDIIIKYLCKRLGSDWKDYCFGPSNNNNNQNSSEETPIDETGNGNNDDYEDIRFVAPSRYIFKGAELTDSFPDDDDDSDESELELTDEGPKTFPEAERNASVMSLSAESSANSGFTKNANLEIQNVLISGHGAQNDYVPNDKFGMNEQNKILNGASTSTSIPSFKNDNEGLENIFFNTF</sequence>
<evidence type="ECO:0000313" key="14">
    <source>
        <dbReference type="Proteomes" id="UP001142055"/>
    </source>
</evidence>
<dbReference type="InterPro" id="IPR003000">
    <property type="entry name" value="Sirtuin"/>
</dbReference>
<keyword evidence="14" id="KW-1185">Reference proteome</keyword>
<evidence type="ECO:0000256" key="7">
    <source>
        <dbReference type="ARBA" id="ARBA00022833"/>
    </source>
</evidence>
<evidence type="ECO:0000256" key="6">
    <source>
        <dbReference type="ARBA" id="ARBA00022723"/>
    </source>
</evidence>
<keyword evidence="8" id="KW-0520">NAD</keyword>
<evidence type="ECO:0000259" key="12">
    <source>
        <dbReference type="PROSITE" id="PS50305"/>
    </source>
</evidence>
<dbReference type="GO" id="GO:0033553">
    <property type="term" value="C:rDNA heterochromatin"/>
    <property type="evidence" value="ECO:0007669"/>
    <property type="project" value="TreeGrafter"/>
</dbReference>
<keyword evidence="6 10" id="KW-0479">Metal-binding</keyword>
<evidence type="ECO:0000256" key="5">
    <source>
        <dbReference type="ARBA" id="ARBA00022679"/>
    </source>
</evidence>
<feature type="binding site" evidence="10">
    <location>
        <position position="295"/>
    </location>
    <ligand>
        <name>Zn(2+)</name>
        <dbReference type="ChEBI" id="CHEBI:29105"/>
    </ligand>
</feature>
<keyword evidence="7 10" id="KW-0862">Zinc</keyword>
<feature type="region of interest" description="Disordered" evidence="11">
    <location>
        <begin position="434"/>
        <end position="459"/>
    </location>
</feature>
<organism evidence="13 14">
    <name type="scientific">Blomia tropicalis</name>
    <name type="common">Mite</name>
    <dbReference type="NCBI Taxonomy" id="40697"/>
    <lineage>
        <taxon>Eukaryota</taxon>
        <taxon>Metazoa</taxon>
        <taxon>Ecdysozoa</taxon>
        <taxon>Arthropoda</taxon>
        <taxon>Chelicerata</taxon>
        <taxon>Arachnida</taxon>
        <taxon>Acari</taxon>
        <taxon>Acariformes</taxon>
        <taxon>Sarcoptiformes</taxon>
        <taxon>Astigmata</taxon>
        <taxon>Glycyphagoidea</taxon>
        <taxon>Echimyopodidae</taxon>
        <taxon>Blomia</taxon>
    </lineage>
</organism>
<keyword evidence="9" id="KW-0539">Nucleus</keyword>
<feature type="binding site" evidence="10">
    <location>
        <position position="319"/>
    </location>
    <ligand>
        <name>Zn(2+)</name>
        <dbReference type="ChEBI" id="CHEBI:29105"/>
    </ligand>
</feature>
<dbReference type="InterPro" id="IPR050134">
    <property type="entry name" value="NAD-dep_sirtuin_deacylases"/>
</dbReference>
<evidence type="ECO:0000256" key="10">
    <source>
        <dbReference type="PROSITE-ProRule" id="PRU00236"/>
    </source>
</evidence>
<comment type="similarity">
    <text evidence="3">Belongs to the sirtuin family. Class I subfamily.</text>
</comment>
<feature type="binding site" evidence="10">
    <location>
        <position position="322"/>
    </location>
    <ligand>
        <name>Zn(2+)</name>
        <dbReference type="ChEBI" id="CHEBI:29105"/>
    </ligand>
</feature>
<feature type="active site" description="Proton acceptor" evidence="10">
    <location>
        <position position="287"/>
    </location>
</feature>
<evidence type="ECO:0000256" key="1">
    <source>
        <dbReference type="ARBA" id="ARBA00001947"/>
    </source>
</evidence>
<dbReference type="GO" id="GO:0070403">
    <property type="term" value="F:NAD+ binding"/>
    <property type="evidence" value="ECO:0007669"/>
    <property type="project" value="InterPro"/>
</dbReference>
<dbReference type="SUPFAM" id="SSF52467">
    <property type="entry name" value="DHS-like NAD/FAD-binding domain"/>
    <property type="match status" value="1"/>
</dbReference>
<dbReference type="GO" id="GO:0017136">
    <property type="term" value="F:histone deacetylase activity, NAD-dependent"/>
    <property type="evidence" value="ECO:0007669"/>
    <property type="project" value="TreeGrafter"/>
</dbReference>
<protein>
    <recommendedName>
        <fullName evidence="4">protein acetyllysine N-acetyltransferase</fullName>
        <ecNumber evidence="4">2.3.1.286</ecNumber>
    </recommendedName>
</protein>
<dbReference type="InterPro" id="IPR026590">
    <property type="entry name" value="Ssirtuin_cat_dom"/>
</dbReference>
<feature type="binding site" evidence="10">
    <location>
        <position position="298"/>
    </location>
    <ligand>
        <name>Zn(2+)</name>
        <dbReference type="ChEBI" id="CHEBI:29105"/>
    </ligand>
</feature>
<dbReference type="Gene3D" id="3.30.1600.10">
    <property type="entry name" value="SIR2/SIRT2 'Small Domain"/>
    <property type="match status" value="1"/>
</dbReference>
<evidence type="ECO:0000256" key="4">
    <source>
        <dbReference type="ARBA" id="ARBA00012928"/>
    </source>
</evidence>
<dbReference type="InterPro" id="IPR029035">
    <property type="entry name" value="DHS-like_NAD/FAD-binding_dom"/>
</dbReference>
<feature type="region of interest" description="Disordered" evidence="11">
    <location>
        <begin position="43"/>
        <end position="102"/>
    </location>
</feature>
<evidence type="ECO:0000256" key="2">
    <source>
        <dbReference type="ARBA" id="ARBA00004123"/>
    </source>
</evidence>
<name>A0A9Q0LYZ4_BLOTA</name>
<comment type="subcellular location">
    <subcellularLocation>
        <location evidence="2">Nucleus</location>
    </subcellularLocation>
</comment>
<dbReference type="PANTHER" id="PTHR11085:SF9">
    <property type="entry name" value="NAD-DEPENDENT PROTEIN DEACETYLASE SIRTUIN-1"/>
    <property type="match status" value="1"/>
</dbReference>
<feature type="domain" description="Deacetylase sirtuin-type" evidence="12">
    <location>
        <begin position="160"/>
        <end position="425"/>
    </location>
</feature>
<reference evidence="13" key="1">
    <citation type="submission" date="2022-12" db="EMBL/GenBank/DDBJ databases">
        <title>Genome assemblies of Blomia tropicalis.</title>
        <authorList>
            <person name="Cui Y."/>
        </authorList>
    </citation>
    <scope>NUCLEOTIDE SEQUENCE</scope>
    <source>
        <tissue evidence="13">Adult mites</tissue>
    </source>
</reference>
<dbReference type="EC" id="2.3.1.286" evidence="4"/>
<dbReference type="PROSITE" id="PS50305">
    <property type="entry name" value="SIRTUIN"/>
    <property type="match status" value="1"/>
</dbReference>
<dbReference type="GO" id="GO:0005654">
    <property type="term" value="C:nucleoplasm"/>
    <property type="evidence" value="ECO:0007669"/>
    <property type="project" value="TreeGrafter"/>
</dbReference>
<evidence type="ECO:0000256" key="9">
    <source>
        <dbReference type="ARBA" id="ARBA00023242"/>
    </source>
</evidence>
<feature type="compositionally biased region" description="Acidic residues" evidence="11">
    <location>
        <begin position="73"/>
        <end position="86"/>
    </location>
</feature>
<dbReference type="InterPro" id="IPR026591">
    <property type="entry name" value="Sirtuin_cat_small_dom_sf"/>
</dbReference>
<gene>
    <name evidence="13" type="ORF">RDWZM_007337</name>
</gene>